<evidence type="ECO:0000256" key="1">
    <source>
        <dbReference type="ARBA" id="ARBA00004141"/>
    </source>
</evidence>
<protein>
    <submittedName>
        <fullName evidence="9">Glycosyltransferase</fullName>
    </submittedName>
</protein>
<evidence type="ECO:0000256" key="3">
    <source>
        <dbReference type="ARBA" id="ARBA00022679"/>
    </source>
</evidence>
<accession>A0A4Z0GV97</accession>
<organism evidence="9 10">
    <name type="scientific">Sporolactobacillus shoreae</name>
    <dbReference type="NCBI Taxonomy" id="1465501"/>
    <lineage>
        <taxon>Bacteria</taxon>
        <taxon>Bacillati</taxon>
        <taxon>Bacillota</taxon>
        <taxon>Bacilli</taxon>
        <taxon>Bacillales</taxon>
        <taxon>Sporolactobacillaceae</taxon>
        <taxon>Sporolactobacillus</taxon>
    </lineage>
</organism>
<dbReference type="PANTHER" id="PTHR48090:SF1">
    <property type="entry name" value="PROPHAGE BACTOPRENOL GLUCOSYL TRANSFERASE HOMOLOG"/>
    <property type="match status" value="1"/>
</dbReference>
<dbReference type="RefSeq" id="WP_135347101.1">
    <property type="nucleotide sequence ID" value="NZ_SRJD01000001.1"/>
</dbReference>
<sequence>MDGTPARLSIVVPCYNEEAVLEETVRELTEVMNRLIHDGKVSPQSIILFVDDGSVDKTWAIIEQKTLDNPYVQGLKLSRNFGHQSALIAGLETTGEFSDCVISIDADLQDDVAAIDEFIDKYHEGCDIVYGVRDKRDTDTFFKKNTALAFYGLMRKMGVNLVPNHADYRLMSRRALHELMKYQEENIFLRGIVPLLGFKSAKVYYNRKERFAGESKYPLKKMLGFAIDGITSFSVVPIKLVTSLGFVFVLIGGFIGMYALAVWLLNHTISGWTSLILSIWVIGGMQLIAIGVIGEYIGKIFKETKNRPRYTIEWDTITEDKKVKGQVNR</sequence>
<comment type="caution">
    <text evidence="9">The sequence shown here is derived from an EMBL/GenBank/DDBJ whole genome shotgun (WGS) entry which is preliminary data.</text>
</comment>
<comment type="subcellular location">
    <subcellularLocation>
        <location evidence="1">Membrane</location>
        <topology evidence="1">Multi-pass membrane protein</topology>
    </subcellularLocation>
</comment>
<name>A0A4Z0GV97_9BACL</name>
<dbReference type="SUPFAM" id="SSF53448">
    <property type="entry name" value="Nucleotide-diphospho-sugar transferases"/>
    <property type="match status" value="1"/>
</dbReference>
<feature type="domain" description="Glycosyltransferase 2-like" evidence="8">
    <location>
        <begin position="9"/>
        <end position="179"/>
    </location>
</feature>
<dbReference type="GO" id="GO:0005886">
    <property type="term" value="C:plasma membrane"/>
    <property type="evidence" value="ECO:0007669"/>
    <property type="project" value="TreeGrafter"/>
</dbReference>
<keyword evidence="5 7" id="KW-1133">Transmembrane helix</keyword>
<evidence type="ECO:0000313" key="10">
    <source>
        <dbReference type="Proteomes" id="UP000298347"/>
    </source>
</evidence>
<dbReference type="InterPro" id="IPR029044">
    <property type="entry name" value="Nucleotide-diphossugar_trans"/>
</dbReference>
<keyword evidence="4 7" id="KW-0812">Transmembrane</keyword>
<evidence type="ECO:0000259" key="8">
    <source>
        <dbReference type="Pfam" id="PF00535"/>
    </source>
</evidence>
<dbReference type="PANTHER" id="PTHR48090">
    <property type="entry name" value="UNDECAPRENYL-PHOSPHATE 4-DEOXY-4-FORMAMIDO-L-ARABINOSE TRANSFERASE-RELATED"/>
    <property type="match status" value="1"/>
</dbReference>
<feature type="transmembrane region" description="Helical" evidence="7">
    <location>
        <begin position="240"/>
        <end position="265"/>
    </location>
</feature>
<feature type="transmembrane region" description="Helical" evidence="7">
    <location>
        <begin position="277"/>
        <end position="297"/>
    </location>
</feature>
<evidence type="ECO:0000256" key="5">
    <source>
        <dbReference type="ARBA" id="ARBA00022989"/>
    </source>
</evidence>
<reference evidence="9 10" key="1">
    <citation type="journal article" date="2015" name="Int. J. Syst. Evol. Microbiol.">
        <title>Sporolactobacillus shoreae sp. nov. and Sporolactobacillus spathodeae sp. nov., two spore-forming lactic acid bacteria isolated from tree barks in Thailand.</title>
        <authorList>
            <person name="Thamacharoensuk T."/>
            <person name="Kitahara M."/>
            <person name="Ohkuma M."/>
            <person name="Thongchul N."/>
            <person name="Tanasupawat S."/>
        </authorList>
    </citation>
    <scope>NUCLEOTIDE SEQUENCE [LARGE SCALE GENOMIC DNA]</scope>
    <source>
        <strain evidence="9 10">BK92</strain>
    </source>
</reference>
<keyword evidence="2" id="KW-0328">Glycosyltransferase</keyword>
<keyword evidence="3 9" id="KW-0808">Transferase</keyword>
<dbReference type="EMBL" id="SRJD01000001">
    <property type="protein sequence ID" value="TGB00457.1"/>
    <property type="molecule type" value="Genomic_DNA"/>
</dbReference>
<dbReference type="AlphaFoldDB" id="A0A4Z0GV97"/>
<keyword evidence="10" id="KW-1185">Reference proteome</keyword>
<dbReference type="InterPro" id="IPR001173">
    <property type="entry name" value="Glyco_trans_2-like"/>
</dbReference>
<evidence type="ECO:0000256" key="2">
    <source>
        <dbReference type="ARBA" id="ARBA00022676"/>
    </source>
</evidence>
<evidence type="ECO:0000256" key="4">
    <source>
        <dbReference type="ARBA" id="ARBA00022692"/>
    </source>
</evidence>
<dbReference type="Proteomes" id="UP000298347">
    <property type="component" value="Unassembled WGS sequence"/>
</dbReference>
<proteinExistence type="predicted"/>
<keyword evidence="6 7" id="KW-0472">Membrane</keyword>
<dbReference type="OrthoDB" id="9807778at2"/>
<dbReference type="InterPro" id="IPR050256">
    <property type="entry name" value="Glycosyltransferase_2"/>
</dbReference>
<evidence type="ECO:0000256" key="6">
    <source>
        <dbReference type="ARBA" id="ARBA00023136"/>
    </source>
</evidence>
<evidence type="ECO:0000256" key="7">
    <source>
        <dbReference type="SAM" id="Phobius"/>
    </source>
</evidence>
<dbReference type="Pfam" id="PF00535">
    <property type="entry name" value="Glycos_transf_2"/>
    <property type="match status" value="1"/>
</dbReference>
<dbReference type="Gene3D" id="3.90.550.10">
    <property type="entry name" value="Spore Coat Polysaccharide Biosynthesis Protein SpsA, Chain A"/>
    <property type="match status" value="1"/>
</dbReference>
<dbReference type="GO" id="GO:0016757">
    <property type="term" value="F:glycosyltransferase activity"/>
    <property type="evidence" value="ECO:0007669"/>
    <property type="project" value="UniProtKB-KW"/>
</dbReference>
<gene>
    <name evidence="9" type="ORF">E4665_00125</name>
</gene>
<evidence type="ECO:0000313" key="9">
    <source>
        <dbReference type="EMBL" id="TGB00457.1"/>
    </source>
</evidence>
<dbReference type="CDD" id="cd04187">
    <property type="entry name" value="DPM1_like_bac"/>
    <property type="match status" value="1"/>
</dbReference>